<name>A0ABZ2NAQ0_9BACI</name>
<sequence length="309" mass="34763">MKKALVLGASGGMGYPIVKELNREGVQTIAFARTKAKMETLFAAMSNVKVITGDIFQLSDLIRASEGVDIIYHAANIPYSMWQEKLSIMTQNILDAAKINQCKLAIVDNIYAYGQNHDRKVNEAASKQPHTKKGRIRLQMEELITRSEVPAVRAHFPDFYGPNATNTVMHTTLQNIIKNKKAMYVGDMSKQREFIYTPDGAKALIELSRHESAYGRCWNIPGAGTISGHELLKILEKITGNSHSFLQVNKGMIRLLSLFSKEMREVIEMMYLYEKPVILSGETYEKEIGPLPQTPYAQGLTETINFMKK</sequence>
<dbReference type="Proteomes" id="UP001387364">
    <property type="component" value="Chromosome"/>
</dbReference>
<dbReference type="InterPro" id="IPR036291">
    <property type="entry name" value="NAD(P)-bd_dom_sf"/>
</dbReference>
<dbReference type="Pfam" id="PF01370">
    <property type="entry name" value="Epimerase"/>
    <property type="match status" value="1"/>
</dbReference>
<reference evidence="2 3" key="1">
    <citation type="submission" date="2024-02" db="EMBL/GenBank/DDBJ databases">
        <title>Seven novel Bacillus-like species.</title>
        <authorList>
            <person name="Liu G."/>
        </authorList>
    </citation>
    <scope>NUCLEOTIDE SEQUENCE [LARGE SCALE GENOMIC DNA]</scope>
    <source>
        <strain evidence="2 3">FJAT-52991</strain>
    </source>
</reference>
<protein>
    <submittedName>
        <fullName evidence="2">SDR family NAD(P)-dependent oxidoreductase</fullName>
    </submittedName>
</protein>
<gene>
    <name evidence="2" type="ORF">WDJ61_08775</name>
</gene>
<evidence type="ECO:0000259" key="1">
    <source>
        <dbReference type="Pfam" id="PF01370"/>
    </source>
</evidence>
<dbReference type="RefSeq" id="WP_338754517.1">
    <property type="nucleotide sequence ID" value="NZ_CP147404.1"/>
</dbReference>
<proteinExistence type="predicted"/>
<evidence type="ECO:0000313" key="3">
    <source>
        <dbReference type="Proteomes" id="UP001387364"/>
    </source>
</evidence>
<keyword evidence="3" id="KW-1185">Reference proteome</keyword>
<evidence type="ECO:0000313" key="2">
    <source>
        <dbReference type="EMBL" id="WXB94701.1"/>
    </source>
</evidence>
<dbReference type="PANTHER" id="PTHR48079:SF6">
    <property type="entry name" value="NAD(P)-BINDING DOMAIN-CONTAINING PROTEIN-RELATED"/>
    <property type="match status" value="1"/>
</dbReference>
<feature type="domain" description="NAD-dependent epimerase/dehydratase" evidence="1">
    <location>
        <begin position="4"/>
        <end position="220"/>
    </location>
</feature>
<dbReference type="SUPFAM" id="SSF51735">
    <property type="entry name" value="NAD(P)-binding Rossmann-fold domains"/>
    <property type="match status" value="1"/>
</dbReference>
<dbReference type="Gene3D" id="3.40.50.720">
    <property type="entry name" value="NAD(P)-binding Rossmann-like Domain"/>
    <property type="match status" value="1"/>
</dbReference>
<accession>A0ABZ2NAQ0</accession>
<dbReference type="PANTHER" id="PTHR48079">
    <property type="entry name" value="PROTEIN YEEZ"/>
    <property type="match status" value="1"/>
</dbReference>
<dbReference type="EMBL" id="CP147404">
    <property type="protein sequence ID" value="WXB94701.1"/>
    <property type="molecule type" value="Genomic_DNA"/>
</dbReference>
<organism evidence="2 3">
    <name type="scientific">Bacillus kandeliae</name>
    <dbReference type="NCBI Taxonomy" id="3129297"/>
    <lineage>
        <taxon>Bacteria</taxon>
        <taxon>Bacillati</taxon>
        <taxon>Bacillota</taxon>
        <taxon>Bacilli</taxon>
        <taxon>Bacillales</taxon>
        <taxon>Bacillaceae</taxon>
        <taxon>Bacillus</taxon>
    </lineage>
</organism>
<dbReference type="InterPro" id="IPR051783">
    <property type="entry name" value="NAD(P)-dependent_oxidoreduct"/>
</dbReference>
<dbReference type="InterPro" id="IPR001509">
    <property type="entry name" value="Epimerase_deHydtase"/>
</dbReference>